<dbReference type="InterPro" id="IPR000581">
    <property type="entry name" value="ILV_EDD_N"/>
</dbReference>
<evidence type="ECO:0000256" key="7">
    <source>
        <dbReference type="ARBA" id="ARBA00023004"/>
    </source>
</evidence>
<dbReference type="GO" id="GO:0051537">
    <property type="term" value="F:2 iron, 2 sulfur cluster binding"/>
    <property type="evidence" value="ECO:0007669"/>
    <property type="project" value="UniProtKB-KW"/>
</dbReference>
<sequence>MKSEDVKLGIERAPHRSLLRALGLNTESFQKPFIGIVNSFTEVVPGHIHLRRISEAVKEGINAAGGVGFEFNTIAVCDGIAMNHAGMKYSLPSREIIANTVEIMAMAHAFDGLVFIPNCDKVVPGMLMAACRLNIPSIFVSGGPMLAGRLRKNDQVSCVDLNSVFEAVGQVAKGQMTEEELLELEKVACPGCGSCAGMFTANTMNCLTEALGMALPGNGTIPAVDSRRTQLAKDTGRQILKLVKDNTCPKDIITPDAIYNAFSLDVALGGSTNSVLHVMAVAHEAGADFSLEEINRVSDTTPNLCKLRPSGPYHIENLDQAGGIGSVLKELKPWLKNDARTVSGKTIGQMADAAPKADNKVIRFASNPYSPKGGLAILFGNLAPSGSVVKRSAVAPEMMVHRGPARIFDSEELATKAIMGGKITPGDVLVIRYEGPKGGPGMREMLTPTSLLAGMGLDKEVALITDGRFSGATRGAAMGHVSPEAAARGPIAALRDGDMINIDIHNYKLSVELSDEEIQKRLANVPAFKPKITSGYLKYYTENVTSASTGAVFKD</sequence>
<keyword evidence="3" id="KW-0028">Amino-acid biosynthesis</keyword>
<dbReference type="InterPro" id="IPR056740">
    <property type="entry name" value="ILV_EDD_C"/>
</dbReference>
<dbReference type="HAMAP" id="MF_00012">
    <property type="entry name" value="IlvD"/>
    <property type="match status" value="1"/>
</dbReference>
<dbReference type="InterPro" id="IPR037237">
    <property type="entry name" value="IlvD/EDD_N"/>
</dbReference>
<dbReference type="GO" id="GO:0009099">
    <property type="term" value="P:L-valine biosynthetic process"/>
    <property type="evidence" value="ECO:0007669"/>
    <property type="project" value="UniProtKB-UniPathway"/>
</dbReference>
<comment type="similarity">
    <text evidence="2">Belongs to the IlvD/Edd family.</text>
</comment>
<evidence type="ECO:0000256" key="3">
    <source>
        <dbReference type="ARBA" id="ARBA00022605"/>
    </source>
</evidence>
<evidence type="ECO:0000256" key="9">
    <source>
        <dbReference type="ARBA" id="ARBA00023239"/>
    </source>
</evidence>
<comment type="cofactor">
    <cofactor evidence="15">
        <name>[2Fe-2S] cluster</name>
        <dbReference type="ChEBI" id="CHEBI:190135"/>
    </cofactor>
</comment>
<keyword evidence="7" id="KW-0408">Iron</keyword>
<evidence type="ECO:0000256" key="1">
    <source>
        <dbReference type="ARBA" id="ARBA00001946"/>
    </source>
</evidence>
<protein>
    <recommendedName>
        <fullName evidence="14">dihydroxy-acid dehydratase</fullName>
        <ecNumber evidence="14">4.2.1.9</ecNumber>
    </recommendedName>
</protein>
<name>A0A644SW54_9ZZZZ</name>
<evidence type="ECO:0000256" key="2">
    <source>
        <dbReference type="ARBA" id="ARBA00006486"/>
    </source>
</evidence>
<dbReference type="NCBIfam" id="NF002068">
    <property type="entry name" value="PRK00911.1"/>
    <property type="match status" value="1"/>
</dbReference>
<keyword evidence="5" id="KW-0479">Metal-binding</keyword>
<dbReference type="UniPathway" id="UPA00049">
    <property type="reaction ID" value="UER00061"/>
</dbReference>
<comment type="cofactor">
    <cofactor evidence="1">
        <name>Mg(2+)</name>
        <dbReference type="ChEBI" id="CHEBI:18420"/>
    </cofactor>
</comment>
<keyword evidence="8" id="KW-0411">Iron-sulfur</keyword>
<feature type="domain" description="Dihydroxy-acid/6-phosphogluconate dehydratase N-terminal" evidence="16">
    <location>
        <begin position="31"/>
        <end position="349"/>
    </location>
</feature>
<evidence type="ECO:0000256" key="5">
    <source>
        <dbReference type="ARBA" id="ARBA00022723"/>
    </source>
</evidence>
<comment type="caution">
    <text evidence="18">The sequence shown here is derived from an EMBL/GenBank/DDBJ whole genome shotgun (WGS) entry which is preliminary data.</text>
</comment>
<evidence type="ECO:0000256" key="6">
    <source>
        <dbReference type="ARBA" id="ARBA00022842"/>
    </source>
</evidence>
<dbReference type="InterPro" id="IPR004404">
    <property type="entry name" value="DihydroxyA_deHydtase"/>
</dbReference>
<evidence type="ECO:0000256" key="4">
    <source>
        <dbReference type="ARBA" id="ARBA00022714"/>
    </source>
</evidence>
<evidence type="ECO:0000256" key="14">
    <source>
        <dbReference type="ARBA" id="ARBA00029490"/>
    </source>
</evidence>
<accession>A0A644SW54</accession>
<keyword evidence="9 18" id="KW-0456">Lyase</keyword>
<dbReference type="SUPFAM" id="SSF52016">
    <property type="entry name" value="LeuD/IlvD-like"/>
    <property type="match status" value="1"/>
</dbReference>
<dbReference type="Pfam" id="PF24877">
    <property type="entry name" value="ILV_EDD_C"/>
    <property type="match status" value="1"/>
</dbReference>
<dbReference type="EC" id="4.2.1.9" evidence="14"/>
<dbReference type="PROSITE" id="PS00887">
    <property type="entry name" value="ILVD_EDD_2"/>
    <property type="match status" value="1"/>
</dbReference>
<dbReference type="NCBIfam" id="TIGR00110">
    <property type="entry name" value="ilvD"/>
    <property type="match status" value="1"/>
</dbReference>
<dbReference type="PANTHER" id="PTHR43661">
    <property type="entry name" value="D-XYLONATE DEHYDRATASE"/>
    <property type="match status" value="1"/>
</dbReference>
<keyword evidence="6" id="KW-0460">Magnesium</keyword>
<evidence type="ECO:0000256" key="13">
    <source>
        <dbReference type="ARBA" id="ARBA00029437"/>
    </source>
</evidence>
<organism evidence="18">
    <name type="scientific">bioreactor metagenome</name>
    <dbReference type="NCBI Taxonomy" id="1076179"/>
    <lineage>
        <taxon>unclassified sequences</taxon>
        <taxon>metagenomes</taxon>
        <taxon>ecological metagenomes</taxon>
    </lineage>
</organism>
<comment type="pathway">
    <text evidence="13">Amino-acid biosynthesis; L-isoleucine biosynthesis; L-isoleucine from 2-oxobutanoate: step 3/4.</text>
</comment>
<dbReference type="GO" id="GO:0009097">
    <property type="term" value="P:isoleucine biosynthetic process"/>
    <property type="evidence" value="ECO:0007669"/>
    <property type="project" value="UniProtKB-UniPathway"/>
</dbReference>
<reference evidence="18" key="1">
    <citation type="submission" date="2019-08" db="EMBL/GenBank/DDBJ databases">
        <authorList>
            <person name="Kucharzyk K."/>
            <person name="Murdoch R.W."/>
            <person name="Higgins S."/>
            <person name="Loffler F."/>
        </authorList>
    </citation>
    <scope>NUCLEOTIDE SEQUENCE</scope>
</reference>
<keyword evidence="4" id="KW-0001">2Fe-2S</keyword>
<evidence type="ECO:0000256" key="15">
    <source>
        <dbReference type="ARBA" id="ARBA00034078"/>
    </source>
</evidence>
<dbReference type="GO" id="GO:0004160">
    <property type="term" value="F:dihydroxy-acid dehydratase activity"/>
    <property type="evidence" value="ECO:0007669"/>
    <property type="project" value="UniProtKB-EC"/>
</dbReference>
<evidence type="ECO:0000256" key="10">
    <source>
        <dbReference type="ARBA" id="ARBA00023304"/>
    </source>
</evidence>
<evidence type="ECO:0000256" key="12">
    <source>
        <dbReference type="ARBA" id="ARBA00029436"/>
    </source>
</evidence>
<dbReference type="FunFam" id="3.50.30.80:FF:000001">
    <property type="entry name" value="Dihydroxy-acid dehydratase"/>
    <property type="match status" value="1"/>
</dbReference>
<dbReference type="UniPathway" id="UPA00047">
    <property type="reaction ID" value="UER00057"/>
</dbReference>
<evidence type="ECO:0000313" key="18">
    <source>
        <dbReference type="EMBL" id="MPL57912.1"/>
    </source>
</evidence>
<dbReference type="GO" id="GO:0046872">
    <property type="term" value="F:metal ion binding"/>
    <property type="evidence" value="ECO:0007669"/>
    <property type="project" value="UniProtKB-KW"/>
</dbReference>
<evidence type="ECO:0000256" key="8">
    <source>
        <dbReference type="ARBA" id="ARBA00023014"/>
    </source>
</evidence>
<evidence type="ECO:0000256" key="11">
    <source>
        <dbReference type="ARBA" id="ARBA00029304"/>
    </source>
</evidence>
<evidence type="ECO:0000259" key="17">
    <source>
        <dbReference type="Pfam" id="PF24877"/>
    </source>
</evidence>
<evidence type="ECO:0000259" key="16">
    <source>
        <dbReference type="Pfam" id="PF00920"/>
    </source>
</evidence>
<comment type="catalytic activity">
    <reaction evidence="11">
        <text>(2R)-2,3-dihydroxy-3-methylbutanoate = 3-methyl-2-oxobutanoate + H2O</text>
        <dbReference type="Rhea" id="RHEA:24809"/>
        <dbReference type="ChEBI" id="CHEBI:11851"/>
        <dbReference type="ChEBI" id="CHEBI:15377"/>
        <dbReference type="ChEBI" id="CHEBI:49072"/>
        <dbReference type="EC" id="4.2.1.9"/>
    </reaction>
    <physiologicalReaction direction="left-to-right" evidence="11">
        <dbReference type="Rhea" id="RHEA:24810"/>
    </physiologicalReaction>
</comment>
<dbReference type="PANTHER" id="PTHR43661:SF3">
    <property type="entry name" value="D-XYLONATE DEHYDRATASE YAGF-RELATED"/>
    <property type="match status" value="1"/>
</dbReference>
<dbReference type="InterPro" id="IPR042096">
    <property type="entry name" value="Dihydro-acid_dehy_C"/>
</dbReference>
<dbReference type="Gene3D" id="3.50.30.80">
    <property type="entry name" value="IlvD/EDD C-terminal domain-like"/>
    <property type="match status" value="1"/>
</dbReference>
<keyword evidence="10" id="KW-0100">Branched-chain amino acid biosynthesis</keyword>
<dbReference type="GO" id="GO:0005829">
    <property type="term" value="C:cytosol"/>
    <property type="evidence" value="ECO:0007669"/>
    <property type="project" value="TreeGrafter"/>
</dbReference>
<gene>
    <name evidence="18" type="primary">ilvD_1</name>
    <name evidence="18" type="ORF">SDC9_03435</name>
</gene>
<comment type="pathway">
    <text evidence="12">Amino-acid biosynthesis; L-valine biosynthesis; L-valine from pyruvate: step 3/4.</text>
</comment>
<dbReference type="AlphaFoldDB" id="A0A644SW54"/>
<dbReference type="InterPro" id="IPR020558">
    <property type="entry name" value="DiOHA_6PGluconate_deHydtase_CS"/>
</dbReference>
<dbReference type="SUPFAM" id="SSF143975">
    <property type="entry name" value="IlvD/EDD N-terminal domain-like"/>
    <property type="match status" value="1"/>
</dbReference>
<dbReference type="PROSITE" id="PS00886">
    <property type="entry name" value="ILVD_EDD_1"/>
    <property type="match status" value="1"/>
</dbReference>
<proteinExistence type="inferred from homology"/>
<feature type="domain" description="Dihydroxy-acid/6-phosphogluconate dehydratase C-terminal" evidence="17">
    <location>
        <begin position="360"/>
        <end position="551"/>
    </location>
</feature>
<dbReference type="Pfam" id="PF00920">
    <property type="entry name" value="ILVD_EDD_N"/>
    <property type="match status" value="1"/>
</dbReference>
<dbReference type="EMBL" id="VSSQ01000005">
    <property type="protein sequence ID" value="MPL57912.1"/>
    <property type="molecule type" value="Genomic_DNA"/>
</dbReference>